<dbReference type="RefSeq" id="WP_329508968.1">
    <property type="nucleotide sequence ID" value="NZ_BAAAYZ010000085.1"/>
</dbReference>
<feature type="domain" description="Methylamine utilisation protein MauE" evidence="7">
    <location>
        <begin position="9"/>
        <end position="134"/>
    </location>
</feature>
<evidence type="ECO:0000256" key="6">
    <source>
        <dbReference type="SAM" id="Phobius"/>
    </source>
</evidence>
<feature type="region of interest" description="Disordered" evidence="5">
    <location>
        <begin position="176"/>
        <end position="220"/>
    </location>
</feature>
<evidence type="ECO:0000313" key="8">
    <source>
        <dbReference type="EMBL" id="MED7824535.1"/>
    </source>
</evidence>
<protein>
    <submittedName>
        <fullName evidence="8">MauE/DoxX family redox-associated membrane protein</fullName>
    </submittedName>
</protein>
<evidence type="ECO:0000256" key="3">
    <source>
        <dbReference type="ARBA" id="ARBA00022989"/>
    </source>
</evidence>
<dbReference type="Proteomes" id="UP001333996">
    <property type="component" value="Unassembled WGS sequence"/>
</dbReference>
<feature type="transmembrane region" description="Helical" evidence="6">
    <location>
        <begin position="123"/>
        <end position="142"/>
    </location>
</feature>
<keyword evidence="3 6" id="KW-1133">Transmembrane helix</keyword>
<comment type="caution">
    <text evidence="8">The sequence shown here is derived from an EMBL/GenBank/DDBJ whole genome shotgun (WGS) entry which is preliminary data.</text>
</comment>
<reference evidence="8" key="1">
    <citation type="submission" date="2024-01" db="EMBL/GenBank/DDBJ databases">
        <title>First draft genome sequence data of TA4-1, the type strain of Gram-positive actinobacterium Streptomyces chiangmaiensis.</title>
        <authorList>
            <person name="Yasawong M."/>
            <person name="Nantapong N."/>
        </authorList>
    </citation>
    <scope>NUCLEOTIDE SEQUENCE</scope>
    <source>
        <strain evidence="8">TA4-1</strain>
    </source>
</reference>
<evidence type="ECO:0000313" key="9">
    <source>
        <dbReference type="Proteomes" id="UP001333996"/>
    </source>
</evidence>
<sequence length="220" mass="22399">MIGFYGGLTAAIVVLSLLVGTGSHAARPAALGEALRVHGVLGPRLRRFVAVVLPVTEGALGVAGAVALTTGHQRLLQGVLAAGAALLGLYALYTRHVLALGRRGPCGCSRRDLPLSRWVTRRAAALAGLAAVGAVIAGAGPVRLSTAELVTLMLAAPSCTALLWFLPAAMHEPAPATVQRPAPAPVMTAPTAAHDHPPTNATVHRTTEGVSSRWTSPPAP</sequence>
<name>A0ABU7FKA2_9ACTN</name>
<dbReference type="Pfam" id="PF07291">
    <property type="entry name" value="MauE"/>
    <property type="match status" value="1"/>
</dbReference>
<accession>A0ABU7FKA2</accession>
<keyword evidence="9" id="KW-1185">Reference proteome</keyword>
<dbReference type="InterPro" id="IPR009908">
    <property type="entry name" value="Methylamine_util_MauE"/>
</dbReference>
<keyword evidence="2 6" id="KW-0812">Transmembrane</keyword>
<feature type="transmembrane region" description="Helical" evidence="6">
    <location>
        <begin position="49"/>
        <end position="68"/>
    </location>
</feature>
<proteinExistence type="predicted"/>
<feature type="transmembrane region" description="Helical" evidence="6">
    <location>
        <begin position="75"/>
        <end position="93"/>
    </location>
</feature>
<keyword evidence="4 6" id="KW-0472">Membrane</keyword>
<evidence type="ECO:0000256" key="1">
    <source>
        <dbReference type="ARBA" id="ARBA00004141"/>
    </source>
</evidence>
<evidence type="ECO:0000256" key="2">
    <source>
        <dbReference type="ARBA" id="ARBA00022692"/>
    </source>
</evidence>
<feature type="transmembrane region" description="Helical" evidence="6">
    <location>
        <begin position="149"/>
        <end position="170"/>
    </location>
</feature>
<evidence type="ECO:0000256" key="5">
    <source>
        <dbReference type="SAM" id="MobiDB-lite"/>
    </source>
</evidence>
<comment type="subcellular location">
    <subcellularLocation>
        <location evidence="1">Membrane</location>
        <topology evidence="1">Multi-pass membrane protein</topology>
    </subcellularLocation>
</comment>
<feature type="compositionally biased region" description="Polar residues" evidence="5">
    <location>
        <begin position="199"/>
        <end position="220"/>
    </location>
</feature>
<dbReference type="EMBL" id="JAYWVC010000075">
    <property type="protein sequence ID" value="MED7824535.1"/>
    <property type="molecule type" value="Genomic_DNA"/>
</dbReference>
<organism evidence="8 9">
    <name type="scientific">Streptomyces chiangmaiensis</name>
    <dbReference type="NCBI Taxonomy" id="766497"/>
    <lineage>
        <taxon>Bacteria</taxon>
        <taxon>Bacillati</taxon>
        <taxon>Actinomycetota</taxon>
        <taxon>Actinomycetes</taxon>
        <taxon>Kitasatosporales</taxon>
        <taxon>Streptomycetaceae</taxon>
        <taxon>Streptomyces</taxon>
    </lineage>
</organism>
<evidence type="ECO:0000256" key="4">
    <source>
        <dbReference type="ARBA" id="ARBA00023136"/>
    </source>
</evidence>
<gene>
    <name evidence="8" type="ORF">VXC91_21725</name>
</gene>
<evidence type="ECO:0000259" key="7">
    <source>
        <dbReference type="Pfam" id="PF07291"/>
    </source>
</evidence>